<feature type="domain" description="HTH marR-type" evidence="2">
    <location>
        <begin position="27"/>
        <end position="159"/>
    </location>
</feature>
<dbReference type="Gene3D" id="1.10.10.10">
    <property type="entry name" value="Winged helix-like DNA-binding domain superfamily/Winged helix DNA-binding domain"/>
    <property type="match status" value="1"/>
</dbReference>
<comment type="caution">
    <text evidence="3">The sequence shown here is derived from an EMBL/GenBank/DDBJ whole genome shotgun (WGS) entry which is preliminary data.</text>
</comment>
<gene>
    <name evidence="3" type="ORF">MXD59_16750</name>
</gene>
<evidence type="ECO:0000259" key="2">
    <source>
        <dbReference type="PROSITE" id="PS50995"/>
    </source>
</evidence>
<feature type="region of interest" description="Disordered" evidence="1">
    <location>
        <begin position="1"/>
        <end position="29"/>
    </location>
</feature>
<accession>A0ABT0K280</accession>
<evidence type="ECO:0000313" key="3">
    <source>
        <dbReference type="EMBL" id="MCK9877398.1"/>
    </source>
</evidence>
<dbReference type="SMART" id="SM00347">
    <property type="entry name" value="HTH_MARR"/>
    <property type="match status" value="1"/>
</dbReference>
<organism evidence="3 4">
    <name type="scientific">Frankia umida</name>
    <dbReference type="NCBI Taxonomy" id="573489"/>
    <lineage>
        <taxon>Bacteria</taxon>
        <taxon>Bacillati</taxon>
        <taxon>Actinomycetota</taxon>
        <taxon>Actinomycetes</taxon>
        <taxon>Frankiales</taxon>
        <taxon>Frankiaceae</taxon>
        <taxon>Frankia</taxon>
    </lineage>
</organism>
<sequence length="175" mass="18890">MDIAPSTHAPRPSPQVREPDPLALDPDTRPGLAIKQAEQALMREKSRLLRALGLTVPQYAAMLTLSRFPELSGAQLARRCLVTPQSMASLLATLERRSLVRRTTSAVHAKVFPVHLTEAGAALLAEADQAAVTVERRLANAFTDAELDVLRSLLARATVALTGGTAEDVRHESEL</sequence>
<dbReference type="InterPro" id="IPR036390">
    <property type="entry name" value="WH_DNA-bd_sf"/>
</dbReference>
<dbReference type="InterPro" id="IPR039422">
    <property type="entry name" value="MarR/SlyA-like"/>
</dbReference>
<dbReference type="InterPro" id="IPR000835">
    <property type="entry name" value="HTH_MarR-typ"/>
</dbReference>
<dbReference type="EMBL" id="JALKFT010000017">
    <property type="protein sequence ID" value="MCK9877398.1"/>
    <property type="molecule type" value="Genomic_DNA"/>
</dbReference>
<dbReference type="Pfam" id="PF12802">
    <property type="entry name" value="MarR_2"/>
    <property type="match status" value="1"/>
</dbReference>
<dbReference type="SUPFAM" id="SSF46785">
    <property type="entry name" value="Winged helix' DNA-binding domain"/>
    <property type="match status" value="1"/>
</dbReference>
<dbReference type="PANTHER" id="PTHR33164">
    <property type="entry name" value="TRANSCRIPTIONAL REGULATOR, MARR FAMILY"/>
    <property type="match status" value="1"/>
</dbReference>
<keyword evidence="4" id="KW-1185">Reference proteome</keyword>
<dbReference type="PANTHER" id="PTHR33164:SF43">
    <property type="entry name" value="HTH-TYPE TRANSCRIPTIONAL REPRESSOR YETL"/>
    <property type="match status" value="1"/>
</dbReference>
<name>A0ABT0K280_9ACTN</name>
<dbReference type="PROSITE" id="PS50995">
    <property type="entry name" value="HTH_MARR_2"/>
    <property type="match status" value="1"/>
</dbReference>
<dbReference type="Proteomes" id="UP001201873">
    <property type="component" value="Unassembled WGS sequence"/>
</dbReference>
<dbReference type="RefSeq" id="WP_248825651.1">
    <property type="nucleotide sequence ID" value="NZ_JALKFT010000017.1"/>
</dbReference>
<proteinExistence type="predicted"/>
<protein>
    <submittedName>
        <fullName evidence="3">MarR family transcriptional regulator</fullName>
    </submittedName>
</protein>
<evidence type="ECO:0000313" key="4">
    <source>
        <dbReference type="Proteomes" id="UP001201873"/>
    </source>
</evidence>
<evidence type="ECO:0000256" key="1">
    <source>
        <dbReference type="SAM" id="MobiDB-lite"/>
    </source>
</evidence>
<reference evidence="3 4" key="1">
    <citation type="submission" date="2022-04" db="EMBL/GenBank/DDBJ databases">
        <title>Genome diversity in the genus Frankia.</title>
        <authorList>
            <person name="Carlos-Shanley C."/>
            <person name="Hahn D."/>
        </authorList>
    </citation>
    <scope>NUCLEOTIDE SEQUENCE [LARGE SCALE GENOMIC DNA]</scope>
    <source>
        <strain evidence="3 4">Ag45/Mut15</strain>
    </source>
</reference>
<dbReference type="InterPro" id="IPR036388">
    <property type="entry name" value="WH-like_DNA-bd_sf"/>
</dbReference>